<dbReference type="InterPro" id="IPR042229">
    <property type="entry name" value="Listeria/Bacterioides_rpt_sf"/>
</dbReference>
<dbReference type="Pfam" id="PF02368">
    <property type="entry name" value="Big_2"/>
    <property type="match status" value="1"/>
</dbReference>
<gene>
    <name evidence="5" type="ORF">H9968_10985</name>
</gene>
<comment type="subcellular location">
    <subcellularLocation>
        <location evidence="1">Cell envelope</location>
    </subcellularLocation>
</comment>
<dbReference type="AlphaFoldDB" id="A0A9D2EN15"/>
<dbReference type="GO" id="GO:0005737">
    <property type="term" value="C:cytoplasm"/>
    <property type="evidence" value="ECO:0007669"/>
    <property type="project" value="TreeGrafter"/>
</dbReference>
<organism evidence="5 6">
    <name type="scientific">Candidatus Anaerobutyricum stercoris</name>
    <dbReference type="NCBI Taxonomy" id="2838457"/>
    <lineage>
        <taxon>Bacteria</taxon>
        <taxon>Bacillati</taxon>
        <taxon>Bacillota</taxon>
        <taxon>Clostridia</taxon>
        <taxon>Lachnospirales</taxon>
        <taxon>Lachnospiraceae</taxon>
        <taxon>Anaerobutyricum</taxon>
    </lineage>
</organism>
<evidence type="ECO:0000313" key="5">
    <source>
        <dbReference type="EMBL" id="HIZ40420.1"/>
    </source>
</evidence>
<dbReference type="SMART" id="SM00635">
    <property type="entry name" value="BID_2"/>
    <property type="match status" value="1"/>
</dbReference>
<evidence type="ECO:0000313" key="6">
    <source>
        <dbReference type="Proteomes" id="UP000824049"/>
    </source>
</evidence>
<evidence type="ECO:0000256" key="2">
    <source>
        <dbReference type="SAM" id="SignalP"/>
    </source>
</evidence>
<reference evidence="5" key="1">
    <citation type="journal article" date="2021" name="PeerJ">
        <title>Extensive microbial diversity within the chicken gut microbiome revealed by metagenomics and culture.</title>
        <authorList>
            <person name="Gilroy R."/>
            <person name="Ravi A."/>
            <person name="Getino M."/>
            <person name="Pursley I."/>
            <person name="Horton D.L."/>
            <person name="Alikhan N.F."/>
            <person name="Baker D."/>
            <person name="Gharbi K."/>
            <person name="Hall N."/>
            <person name="Watson M."/>
            <person name="Adriaenssens E.M."/>
            <person name="Foster-Nyarko E."/>
            <person name="Jarju S."/>
            <person name="Secka A."/>
            <person name="Antonio M."/>
            <person name="Oren A."/>
            <person name="Chaudhuri R.R."/>
            <person name="La Ragione R."/>
            <person name="Hildebrand F."/>
            <person name="Pallen M.J."/>
        </authorList>
    </citation>
    <scope>NUCLEOTIDE SEQUENCE</scope>
    <source>
        <strain evidence="5">CHK179-28034</strain>
    </source>
</reference>
<dbReference type="Gene3D" id="2.60.40.1080">
    <property type="match status" value="1"/>
</dbReference>
<feature type="domain" description="BIG2" evidence="4">
    <location>
        <begin position="428"/>
        <end position="504"/>
    </location>
</feature>
<proteinExistence type="predicted"/>
<reference evidence="5" key="2">
    <citation type="submission" date="2021-04" db="EMBL/GenBank/DDBJ databases">
        <authorList>
            <person name="Gilroy R."/>
        </authorList>
    </citation>
    <scope>NUCLEOTIDE SEQUENCE</scope>
    <source>
        <strain evidence="5">CHK179-28034</strain>
    </source>
</reference>
<dbReference type="PANTHER" id="PTHR46333:SF2">
    <property type="entry name" value="CYTOKINESIS PROTEIN 3"/>
    <property type="match status" value="1"/>
</dbReference>
<sequence length="578" mass="64919">MKKRFRAIVFILVCCFFGGFFFHSTVEARTTAEQKKEYVAALSQLMKDGVEKKNMDIYAQIAKGNTGKNALRQAAVQNRAALMAEGIDFLDGNWINYYAVESSGEHTVFNSTKTISRKLYRRRYQKIMRALGEVLSCVEPGMSDADKAMAVYYYLAKNTVYENTEDCHTGYDVLVNHAGVCDGFANAYALALNTLGIRCAVVSNYSKDHSWNLVRIDGTWYFCDLTNGIGTGNNEGTVISYSSCLVGVGSFLSSHPGYTMQDIYGEGNSDGLNTRKIALAQSDYIPVRSAIRTGISAKTCLFYQKGYWYWISTGNMLKKSKLDGSEETTVYAPADDKHIGWAEEFNEMIFISLNDTIYRMDYKGNLKEQVRQVSAAEYKHEVSSYFWQLAYVGRFYRNSDSTIGYYITDLTGARRGAGSISVDYAGRQYGRPKLSERRLKMRAGYEQQLYVMRTTPAGAGKIRWKSSNTSVAEVDQFGCVTAKKKGNAVITATIGNKKLKCTVKVSGYTITYKKVGINSSDNVATASGKRKIVLKEPEKEGFDFEGWYTDKTYENEVTVIKKGNSQNYTLYAKWEKEE</sequence>
<dbReference type="InterPro" id="IPR003343">
    <property type="entry name" value="Big_2"/>
</dbReference>
<evidence type="ECO:0000259" key="3">
    <source>
        <dbReference type="SMART" id="SM00460"/>
    </source>
</evidence>
<accession>A0A9D2EN15</accession>
<dbReference type="GO" id="GO:0030313">
    <property type="term" value="C:cell envelope"/>
    <property type="evidence" value="ECO:0007669"/>
    <property type="project" value="UniProtKB-SubCell"/>
</dbReference>
<dbReference type="PANTHER" id="PTHR46333">
    <property type="entry name" value="CYTOKINESIS PROTEIN 3"/>
    <property type="match status" value="1"/>
</dbReference>
<feature type="chain" id="PRO_5038876176" evidence="2">
    <location>
        <begin position="29"/>
        <end position="578"/>
    </location>
</feature>
<dbReference type="SUPFAM" id="SSF54001">
    <property type="entry name" value="Cysteine proteinases"/>
    <property type="match status" value="1"/>
</dbReference>
<dbReference type="Gene3D" id="2.60.40.4270">
    <property type="entry name" value="Listeria-Bacteroides repeat domain"/>
    <property type="match status" value="1"/>
</dbReference>
<feature type="domain" description="Transglutaminase-like" evidence="3">
    <location>
        <begin position="173"/>
        <end position="227"/>
    </location>
</feature>
<dbReference type="InterPro" id="IPR013378">
    <property type="entry name" value="InlB-like_B-rpt"/>
</dbReference>
<dbReference type="InterPro" id="IPR002931">
    <property type="entry name" value="Transglutaminase-like"/>
</dbReference>
<dbReference type="Pfam" id="PF01841">
    <property type="entry name" value="Transglut_core"/>
    <property type="match status" value="1"/>
</dbReference>
<keyword evidence="2" id="KW-0732">Signal</keyword>
<dbReference type="SMART" id="SM00460">
    <property type="entry name" value="TGc"/>
    <property type="match status" value="1"/>
</dbReference>
<protein>
    <submittedName>
        <fullName evidence="5">Ig-like domain-containing protein</fullName>
    </submittedName>
</protein>
<comment type="caution">
    <text evidence="5">The sequence shown here is derived from an EMBL/GenBank/DDBJ whole genome shotgun (WGS) entry which is preliminary data.</text>
</comment>
<dbReference type="InterPro" id="IPR052557">
    <property type="entry name" value="CAP/Cytokinesis_protein"/>
</dbReference>
<dbReference type="Pfam" id="PF09479">
    <property type="entry name" value="Flg_new"/>
    <property type="match status" value="1"/>
</dbReference>
<evidence type="ECO:0000256" key="1">
    <source>
        <dbReference type="ARBA" id="ARBA00004196"/>
    </source>
</evidence>
<feature type="signal peptide" evidence="2">
    <location>
        <begin position="1"/>
        <end position="28"/>
    </location>
</feature>
<dbReference type="Gene3D" id="3.10.620.30">
    <property type="match status" value="1"/>
</dbReference>
<dbReference type="EMBL" id="DXBR01000099">
    <property type="protein sequence ID" value="HIZ40420.1"/>
    <property type="molecule type" value="Genomic_DNA"/>
</dbReference>
<dbReference type="InterPro" id="IPR008964">
    <property type="entry name" value="Invasin/intimin_cell_adhesion"/>
</dbReference>
<name>A0A9D2EN15_9FIRM</name>
<dbReference type="InterPro" id="IPR038765">
    <property type="entry name" value="Papain-like_cys_pep_sf"/>
</dbReference>
<dbReference type="SUPFAM" id="SSF49373">
    <property type="entry name" value="Invasin/intimin cell-adhesion fragments"/>
    <property type="match status" value="1"/>
</dbReference>
<dbReference type="Proteomes" id="UP000824049">
    <property type="component" value="Unassembled WGS sequence"/>
</dbReference>
<dbReference type="NCBIfam" id="TIGR02543">
    <property type="entry name" value="List_Bact_rpt"/>
    <property type="match status" value="1"/>
</dbReference>
<evidence type="ECO:0000259" key="4">
    <source>
        <dbReference type="SMART" id="SM00635"/>
    </source>
</evidence>